<evidence type="ECO:0000256" key="9">
    <source>
        <dbReference type="ARBA" id="ARBA00047989"/>
    </source>
</evidence>
<evidence type="ECO:0000256" key="6">
    <source>
        <dbReference type="ARBA" id="ARBA00022723"/>
    </source>
</evidence>
<keyword evidence="6" id="KW-0479">Metal-binding</keyword>
<keyword evidence="5" id="KW-0808">Transferase</keyword>
<evidence type="ECO:0000256" key="4">
    <source>
        <dbReference type="ARBA" id="ARBA00007353"/>
    </source>
</evidence>
<evidence type="ECO:0000256" key="2">
    <source>
        <dbReference type="ARBA" id="ARBA00001947"/>
    </source>
</evidence>
<dbReference type="CDD" id="cd16833">
    <property type="entry name" value="YfiH"/>
    <property type="match status" value="1"/>
</dbReference>
<evidence type="ECO:0000313" key="13">
    <source>
        <dbReference type="EMBL" id="SIS37911.1"/>
    </source>
</evidence>
<gene>
    <name evidence="13" type="ORF">SAMN05421687_101484</name>
</gene>
<evidence type="ECO:0000256" key="11">
    <source>
        <dbReference type="ARBA" id="ARBA00049893"/>
    </source>
</evidence>
<keyword evidence="14" id="KW-1185">Reference proteome</keyword>
<sequence length="264" mass="29640">MFVPASEKILELKNTDSAIKSGFTTRRGGFSAYPDQSLNLGLHIGDDPSLVLKNREAVAKEVGVPLSNWVFAEQVHGTEIQVVSTTERGSGAKELHTAIEGADGLICKDEDILLACFYADCVPLYFMDKSTGWIGIAHAGWKGSVNGLAGKMVRKLISEGARKDSLEMVIGPCISREKYEVDDCVAHQIQERFRVEVLEYIRPDTWMLDLKRLNREIAIDSGMSEKNNHTSEYCTYKEEELFFSHRRDHGYTGRMLGYIVRSRL</sequence>
<comment type="catalytic activity">
    <reaction evidence="11">
        <text>S-methyl-5'-thioadenosine + phosphate = 5-(methylsulfanyl)-alpha-D-ribose 1-phosphate + adenine</text>
        <dbReference type="Rhea" id="RHEA:11852"/>
        <dbReference type="ChEBI" id="CHEBI:16708"/>
        <dbReference type="ChEBI" id="CHEBI:17509"/>
        <dbReference type="ChEBI" id="CHEBI:43474"/>
        <dbReference type="ChEBI" id="CHEBI:58533"/>
        <dbReference type="EC" id="2.4.2.28"/>
    </reaction>
    <physiologicalReaction direction="left-to-right" evidence="11">
        <dbReference type="Rhea" id="RHEA:11853"/>
    </physiologicalReaction>
</comment>
<protein>
    <recommendedName>
        <fullName evidence="12">Purine nucleoside phosphorylase</fullName>
    </recommendedName>
</protein>
<comment type="catalytic activity">
    <reaction evidence="9">
        <text>adenosine + H2O + H(+) = inosine + NH4(+)</text>
        <dbReference type="Rhea" id="RHEA:24408"/>
        <dbReference type="ChEBI" id="CHEBI:15377"/>
        <dbReference type="ChEBI" id="CHEBI:15378"/>
        <dbReference type="ChEBI" id="CHEBI:16335"/>
        <dbReference type="ChEBI" id="CHEBI:17596"/>
        <dbReference type="ChEBI" id="CHEBI:28938"/>
        <dbReference type="EC" id="3.5.4.4"/>
    </reaction>
    <physiologicalReaction direction="left-to-right" evidence="9">
        <dbReference type="Rhea" id="RHEA:24409"/>
    </physiologicalReaction>
</comment>
<dbReference type="PANTHER" id="PTHR30616">
    <property type="entry name" value="UNCHARACTERIZED PROTEIN YFIH"/>
    <property type="match status" value="1"/>
</dbReference>
<accession>A0A1N7ILP7</accession>
<evidence type="ECO:0000256" key="3">
    <source>
        <dbReference type="ARBA" id="ARBA00003215"/>
    </source>
</evidence>
<dbReference type="PANTHER" id="PTHR30616:SF2">
    <property type="entry name" value="PURINE NUCLEOSIDE PHOSPHORYLASE LACC1"/>
    <property type="match status" value="1"/>
</dbReference>
<name>A0A1N7ILP7_9BACI</name>
<organism evidence="13 14">
    <name type="scientific">Salimicrobium flavidum</name>
    <dbReference type="NCBI Taxonomy" id="570947"/>
    <lineage>
        <taxon>Bacteria</taxon>
        <taxon>Bacillati</taxon>
        <taxon>Bacillota</taxon>
        <taxon>Bacilli</taxon>
        <taxon>Bacillales</taxon>
        <taxon>Bacillaceae</taxon>
        <taxon>Salimicrobium</taxon>
    </lineage>
</organism>
<reference evidence="14" key="1">
    <citation type="submission" date="2017-01" db="EMBL/GenBank/DDBJ databases">
        <authorList>
            <person name="Varghese N."/>
            <person name="Submissions S."/>
        </authorList>
    </citation>
    <scope>NUCLEOTIDE SEQUENCE [LARGE SCALE GENOMIC DNA]</scope>
    <source>
        <strain evidence="14">DSM 23127</strain>
    </source>
</reference>
<comment type="catalytic activity">
    <reaction evidence="1">
        <text>inosine + phosphate = alpha-D-ribose 1-phosphate + hypoxanthine</text>
        <dbReference type="Rhea" id="RHEA:27646"/>
        <dbReference type="ChEBI" id="CHEBI:17368"/>
        <dbReference type="ChEBI" id="CHEBI:17596"/>
        <dbReference type="ChEBI" id="CHEBI:43474"/>
        <dbReference type="ChEBI" id="CHEBI:57720"/>
        <dbReference type="EC" id="2.4.2.1"/>
    </reaction>
    <physiologicalReaction direction="left-to-right" evidence="1">
        <dbReference type="Rhea" id="RHEA:27647"/>
    </physiologicalReaction>
</comment>
<evidence type="ECO:0000256" key="12">
    <source>
        <dbReference type="RuleBase" id="RU361274"/>
    </source>
</evidence>
<comment type="function">
    <text evidence="3">Purine nucleoside enzyme that catalyzes the phosphorolysis of adenosine and inosine nucleosides, yielding D-ribose 1-phosphate and the respective free bases, adenine and hypoxanthine. Also catalyzes the phosphorolysis of S-methyl-5'-thioadenosine into adenine and S-methyl-5-thio-alpha-D-ribose 1-phosphate. Also has adenosine deaminase activity.</text>
</comment>
<evidence type="ECO:0000256" key="10">
    <source>
        <dbReference type="ARBA" id="ARBA00048968"/>
    </source>
</evidence>
<keyword evidence="7" id="KW-0378">Hydrolase</keyword>
<evidence type="ECO:0000256" key="7">
    <source>
        <dbReference type="ARBA" id="ARBA00022801"/>
    </source>
</evidence>
<evidence type="ECO:0000256" key="1">
    <source>
        <dbReference type="ARBA" id="ARBA00000553"/>
    </source>
</evidence>
<dbReference type="RefSeq" id="WP_076556743.1">
    <property type="nucleotide sequence ID" value="NZ_FTOC01000001.1"/>
</dbReference>
<dbReference type="InterPro" id="IPR038371">
    <property type="entry name" value="Cu_polyphenol_OxRdtase_sf"/>
</dbReference>
<dbReference type="Proteomes" id="UP000187608">
    <property type="component" value="Unassembled WGS sequence"/>
</dbReference>
<dbReference type="SUPFAM" id="SSF64438">
    <property type="entry name" value="CNF1/YfiH-like putative cysteine hydrolases"/>
    <property type="match status" value="1"/>
</dbReference>
<comment type="cofactor">
    <cofactor evidence="2">
        <name>Zn(2+)</name>
        <dbReference type="ChEBI" id="CHEBI:29105"/>
    </cofactor>
</comment>
<evidence type="ECO:0000256" key="8">
    <source>
        <dbReference type="ARBA" id="ARBA00022833"/>
    </source>
</evidence>
<dbReference type="EMBL" id="FTOC01000001">
    <property type="protein sequence ID" value="SIS37911.1"/>
    <property type="molecule type" value="Genomic_DNA"/>
</dbReference>
<dbReference type="InterPro" id="IPR003730">
    <property type="entry name" value="Cu_polyphenol_OxRdtase"/>
</dbReference>
<comment type="similarity">
    <text evidence="4 12">Belongs to the purine nucleoside phosphorylase YfiH/LACC1 family.</text>
</comment>
<dbReference type="NCBIfam" id="TIGR00726">
    <property type="entry name" value="peptidoglycan editing factor PgeF"/>
    <property type="match status" value="1"/>
</dbReference>
<comment type="catalytic activity">
    <reaction evidence="10">
        <text>adenosine + phosphate = alpha-D-ribose 1-phosphate + adenine</text>
        <dbReference type="Rhea" id="RHEA:27642"/>
        <dbReference type="ChEBI" id="CHEBI:16335"/>
        <dbReference type="ChEBI" id="CHEBI:16708"/>
        <dbReference type="ChEBI" id="CHEBI:43474"/>
        <dbReference type="ChEBI" id="CHEBI:57720"/>
        <dbReference type="EC" id="2.4.2.1"/>
    </reaction>
    <physiologicalReaction direction="left-to-right" evidence="10">
        <dbReference type="Rhea" id="RHEA:27643"/>
    </physiologicalReaction>
</comment>
<dbReference type="AlphaFoldDB" id="A0A1N7ILP7"/>
<dbReference type="InterPro" id="IPR011324">
    <property type="entry name" value="Cytotoxic_necrot_fac-like_cat"/>
</dbReference>
<dbReference type="Pfam" id="PF02578">
    <property type="entry name" value="Cu-oxidase_4"/>
    <property type="match status" value="1"/>
</dbReference>
<keyword evidence="8" id="KW-0862">Zinc</keyword>
<dbReference type="Gene3D" id="3.60.140.10">
    <property type="entry name" value="CNF1/YfiH-like putative cysteine hydrolases"/>
    <property type="match status" value="1"/>
</dbReference>
<dbReference type="GO" id="GO:0017061">
    <property type="term" value="F:S-methyl-5-thioadenosine phosphorylase activity"/>
    <property type="evidence" value="ECO:0007669"/>
    <property type="project" value="UniProtKB-EC"/>
</dbReference>
<proteinExistence type="inferred from homology"/>
<dbReference type="OrthoDB" id="4279at2"/>
<evidence type="ECO:0000313" key="14">
    <source>
        <dbReference type="Proteomes" id="UP000187608"/>
    </source>
</evidence>
<evidence type="ECO:0000256" key="5">
    <source>
        <dbReference type="ARBA" id="ARBA00022679"/>
    </source>
</evidence>
<dbReference type="STRING" id="570947.SAMN05421687_101484"/>
<dbReference type="GO" id="GO:0005507">
    <property type="term" value="F:copper ion binding"/>
    <property type="evidence" value="ECO:0007669"/>
    <property type="project" value="TreeGrafter"/>
</dbReference>
<dbReference type="GO" id="GO:0016787">
    <property type="term" value="F:hydrolase activity"/>
    <property type="evidence" value="ECO:0007669"/>
    <property type="project" value="UniProtKB-KW"/>
</dbReference>